<proteinExistence type="predicted"/>
<comment type="caution">
    <text evidence="2">The sequence shown here is derived from an EMBL/GenBank/DDBJ whole genome shotgun (WGS) entry which is preliminary data.</text>
</comment>
<dbReference type="Proteomes" id="UP000193920">
    <property type="component" value="Unassembled WGS sequence"/>
</dbReference>
<dbReference type="EMBL" id="MCOG01000330">
    <property type="protein sequence ID" value="ORY16848.1"/>
    <property type="molecule type" value="Genomic_DNA"/>
</dbReference>
<gene>
    <name evidence="2" type="ORF">LY90DRAFT_677389</name>
</gene>
<keyword evidence="3" id="KW-1185">Reference proteome</keyword>
<dbReference type="AlphaFoldDB" id="A0A1Y2A302"/>
<name>A0A1Y2A302_9FUNG</name>
<organism evidence="2 3">
    <name type="scientific">Neocallimastix californiae</name>
    <dbReference type="NCBI Taxonomy" id="1754190"/>
    <lineage>
        <taxon>Eukaryota</taxon>
        <taxon>Fungi</taxon>
        <taxon>Fungi incertae sedis</taxon>
        <taxon>Chytridiomycota</taxon>
        <taxon>Chytridiomycota incertae sedis</taxon>
        <taxon>Neocallimastigomycetes</taxon>
        <taxon>Neocallimastigales</taxon>
        <taxon>Neocallimastigaceae</taxon>
        <taxon>Neocallimastix</taxon>
    </lineage>
</organism>
<protein>
    <submittedName>
        <fullName evidence="2">Uncharacterized protein</fullName>
    </submittedName>
</protein>
<feature type="compositionally biased region" description="Basic and acidic residues" evidence="1">
    <location>
        <begin position="962"/>
        <end position="985"/>
    </location>
</feature>
<accession>A0A1Y2A302</accession>
<evidence type="ECO:0000313" key="3">
    <source>
        <dbReference type="Proteomes" id="UP000193920"/>
    </source>
</evidence>
<evidence type="ECO:0000313" key="2">
    <source>
        <dbReference type="EMBL" id="ORY16848.1"/>
    </source>
</evidence>
<sequence length="1093" mass="127314">MFKKLFSRKKSSRCEICKKKIKNLDKNDIQKQCKECLKKKKSKQNLNEKTEINNVGNFGNNIKKILKLSNNGNHKESQKVIDNKDSNSLNVPNCYGCKWPIIFKTDIFEENNVLWHNSCYEIKKYLGINLSLENYNNIISNKEKLCKLWSECILKLSKILIAYLCDCNYYAFEIVSCIKNKDFNSEKLKELVNNIIQLIYFLISTSNEYIIDVREKKISQNELNELFKNIIIFRDSVEKDIIYTINVKKLMKCLSQIHETIKKELNNNINLVIISDKTSEFHQTLKFINKFENFGFKPPFNLTPIYNFKNENCHYKEIWDLVNKTENRNENYDNEEKIEMNAYLQKQITNEMNYLNENSEIIKLIYFSKDGKKSKINNNDTTTTNTTNENKCINELNENNKIKIENSLNTNDESNKSNTEVNNNINISLSGSGSGSGSYKTLYENGNENVKIIKQVNIINKESTDKIQNENENENISKNEINPLSTLYNSTKIGENDFNSHDFNRLKSSIDEILLKNERSFENKIGIKRIHKKKEEEEEQNHNSHLKSKKSNSMYNNKNDIIIDKDQGHSEYARSFYSLNNIKYSYVKPSNSNSTANNLEIYERAASPSYSMGKLDSNQNQQKSVDSSMDNQSFQLLYPYKDFYPLSLSHSSYSTKINGLSSSTTFNNDNNKNINDGSHTNNNGINENNLSMVSNSSVDIIKALSSSLKKGYFSSEAYLKYKKSSHNRNEGNSKKINDLHIYNLQTRTNGKDRSYYDNTSTGINSEYINDSGNDGTMPTIKLLNLQLQREREMKKAEEIVDESFERRPQYNHSVNDIKNGILKIRSILNSNSNNVNTKDFNLNSYNVITANTPINSPSNSHRKHHSLNMNSDHYNKTYNLSKDLIYFNKKLNEYNNQKKKYFNDNSSYSSDNNSDVNVFRTNIINFSQNKITIKGILTLPHQSNKRSSLILPSKEELNIKKNKDERNELKPLDKLSTKEHSKNRQDSLVQQYKEIAMKINRNRDISELSSSLKKKQKEVKKYYNKQRIDHLIYDSVKKFGRDEKIANQWIAQLNRQEIFTVGDLRVLCEEDWYHLGLSVIAIRTIKDQLYYSN</sequence>
<feature type="region of interest" description="Disordered" evidence="1">
    <location>
        <begin position="962"/>
        <end position="987"/>
    </location>
</feature>
<dbReference type="STRING" id="1754190.A0A1Y2A302"/>
<evidence type="ECO:0000256" key="1">
    <source>
        <dbReference type="SAM" id="MobiDB-lite"/>
    </source>
</evidence>
<reference evidence="2 3" key="1">
    <citation type="submission" date="2016-08" db="EMBL/GenBank/DDBJ databases">
        <title>A Parts List for Fungal Cellulosomes Revealed by Comparative Genomics.</title>
        <authorList>
            <consortium name="DOE Joint Genome Institute"/>
            <person name="Haitjema C.H."/>
            <person name="Gilmore S.P."/>
            <person name="Henske J.K."/>
            <person name="Solomon K.V."/>
            <person name="De Groot R."/>
            <person name="Kuo A."/>
            <person name="Mondo S.J."/>
            <person name="Salamov A.A."/>
            <person name="Labutti K."/>
            <person name="Zhao Z."/>
            <person name="Chiniquy J."/>
            <person name="Barry K."/>
            <person name="Brewer H.M."/>
            <person name="Purvine S.O."/>
            <person name="Wright A.T."/>
            <person name="Boxma B."/>
            <person name="Van Alen T."/>
            <person name="Hackstein J.H."/>
            <person name="Baker S.E."/>
            <person name="Grigoriev I.V."/>
            <person name="O'Malley M.A."/>
        </authorList>
    </citation>
    <scope>NUCLEOTIDE SEQUENCE [LARGE SCALE GENOMIC DNA]</scope>
    <source>
        <strain evidence="2 3">G1</strain>
    </source>
</reference>
<dbReference type="OrthoDB" id="4062651at2759"/>
<feature type="region of interest" description="Disordered" evidence="1">
    <location>
        <begin position="532"/>
        <end position="553"/>
    </location>
</feature>